<dbReference type="EMBL" id="LOSH02000004">
    <property type="protein sequence ID" value="PNM68705.1"/>
    <property type="molecule type" value="Genomic_DNA"/>
</dbReference>
<sequence length="113" mass="12691">MKTSALGLAVLLLVGCVASTEQLAQQGDWQQIGYQDGIAGHTQRSYKALAELGEVNKSDYEQGYLEGVAEYCNPDFAYQMGLSGQYYEGVCEGTEQAQKFRMEWQRGWNEYQN</sequence>
<keyword evidence="1" id="KW-0732">Signal</keyword>
<reference evidence="2" key="2">
    <citation type="journal article" date="2018" name="Genome Biol.">
        <title>SKESA: strategic k-mer extension for scrupulous assemblies.</title>
        <authorList>
            <person name="Souvorov A."/>
            <person name="Agarwala R."/>
            <person name="Lipman D.J."/>
        </authorList>
    </citation>
    <scope>NUCLEOTIDE SEQUENCE</scope>
    <source>
        <strain evidence="2">BCW_3452</strain>
    </source>
</reference>
<evidence type="ECO:0000313" key="3">
    <source>
        <dbReference type="EMBL" id="PNM68705.1"/>
    </source>
</evidence>
<dbReference type="EMBL" id="DACRBY010000034">
    <property type="protein sequence ID" value="HAS8542243.1"/>
    <property type="molecule type" value="Genomic_DNA"/>
</dbReference>
<dbReference type="Proteomes" id="UP000054370">
    <property type="component" value="Unassembled WGS sequence"/>
</dbReference>
<reference evidence="3 4" key="1">
    <citation type="submission" date="2017-12" db="EMBL/GenBank/DDBJ databases">
        <title>FDA dAtabase for Regulatory Grade micrObial Sequences (FDA-ARGOS): Supporting development and validation of Infectious Disease Dx tests.</title>
        <authorList>
            <person name="Hoffmann M."/>
            <person name="Allard M."/>
            <person name="Evans P."/>
            <person name="Brown E."/>
            <person name="Tallon L.J."/>
            <person name="Sadzewicz L."/>
            <person name="Sengamalay N."/>
            <person name="Ott S."/>
            <person name="Godinez A."/>
            <person name="Nagaraj S."/>
            <person name="Vavikolanu K."/>
            <person name="Aluvathingal J."/>
            <person name="Nadendla S."/>
            <person name="Hobson J."/>
            <person name="Sichtig H."/>
        </authorList>
    </citation>
    <scope>NUCLEOTIDE SEQUENCE [LARGE SCALE GENOMIC DNA]</scope>
    <source>
        <strain evidence="4">ATCC 29307</strain>
        <strain evidence="3">FDAARGOS_118</strain>
    </source>
</reference>
<organism evidence="2">
    <name type="scientific">Vibrio vulnificus</name>
    <dbReference type="NCBI Taxonomy" id="672"/>
    <lineage>
        <taxon>Bacteria</taxon>
        <taxon>Pseudomonadati</taxon>
        <taxon>Pseudomonadota</taxon>
        <taxon>Gammaproteobacteria</taxon>
        <taxon>Vibrionales</taxon>
        <taxon>Vibrionaceae</taxon>
        <taxon>Vibrio</taxon>
    </lineage>
</organism>
<dbReference type="InterPro" id="IPR021242">
    <property type="entry name" value="DUF2799"/>
</dbReference>
<evidence type="ECO:0000313" key="2">
    <source>
        <dbReference type="EMBL" id="HAS8542243.1"/>
    </source>
</evidence>
<dbReference type="GeneID" id="93894796"/>
<evidence type="ECO:0000256" key="1">
    <source>
        <dbReference type="SAM" id="SignalP"/>
    </source>
</evidence>
<comment type="caution">
    <text evidence="2">The sequence shown here is derived from an EMBL/GenBank/DDBJ whole genome shotgun (WGS) entry which is preliminary data.</text>
</comment>
<evidence type="ECO:0000313" key="4">
    <source>
        <dbReference type="Proteomes" id="UP000054370"/>
    </source>
</evidence>
<feature type="chain" id="PRO_5041036293" evidence="1">
    <location>
        <begin position="25"/>
        <end position="113"/>
    </location>
</feature>
<reference evidence="2" key="3">
    <citation type="submission" date="2019-01" db="EMBL/GenBank/DDBJ databases">
        <authorList>
            <consortium name="NCBI Pathogen Detection Project"/>
        </authorList>
    </citation>
    <scope>NUCLEOTIDE SEQUENCE</scope>
    <source>
        <strain evidence="2">BCW_3452</strain>
    </source>
</reference>
<dbReference type="OrthoDB" id="5917215at2"/>
<accession>A0A087IXR6</accession>
<dbReference type="Proteomes" id="UP000863257">
    <property type="component" value="Unassembled WGS sequence"/>
</dbReference>
<dbReference type="Pfam" id="PF10973">
    <property type="entry name" value="DUF2799"/>
    <property type="match status" value="1"/>
</dbReference>
<dbReference type="AlphaFoldDB" id="A0A087IXR6"/>
<protein>
    <submittedName>
        <fullName evidence="2">DUF2799 domain-containing protein</fullName>
    </submittedName>
</protein>
<feature type="signal peptide" evidence="1">
    <location>
        <begin position="1"/>
        <end position="24"/>
    </location>
</feature>
<dbReference type="RefSeq" id="WP_017419692.1">
    <property type="nucleotide sequence ID" value="NZ_CP035784.1"/>
</dbReference>
<proteinExistence type="predicted"/>
<name>A0A087IXR6_VIBVL</name>
<dbReference type="PROSITE" id="PS51257">
    <property type="entry name" value="PROKAR_LIPOPROTEIN"/>
    <property type="match status" value="1"/>
</dbReference>
<keyword evidence="4" id="KW-1185">Reference proteome</keyword>
<gene>
    <name evidence="3" type="ORF">AL548_021945</name>
    <name evidence="2" type="ORF">I7730_20860</name>
</gene>